<keyword evidence="4" id="KW-1185">Reference proteome</keyword>
<dbReference type="AlphaFoldDB" id="A0A839SW40"/>
<evidence type="ECO:0000259" key="2">
    <source>
        <dbReference type="Pfam" id="PF13953"/>
    </source>
</evidence>
<accession>A0A839SW40</accession>
<keyword evidence="1" id="KW-0732">Signal</keyword>
<dbReference type="InterPro" id="IPR000015">
    <property type="entry name" value="Fimb_usher"/>
</dbReference>
<dbReference type="Proteomes" id="UP000581135">
    <property type="component" value="Unassembled WGS sequence"/>
</dbReference>
<dbReference type="GO" id="GO:0009297">
    <property type="term" value="P:pilus assembly"/>
    <property type="evidence" value="ECO:0007669"/>
    <property type="project" value="InterPro"/>
</dbReference>
<evidence type="ECO:0000313" key="3">
    <source>
        <dbReference type="EMBL" id="MBB3066508.1"/>
    </source>
</evidence>
<dbReference type="GO" id="GO:0015473">
    <property type="term" value="F:fimbrial usher porin activity"/>
    <property type="evidence" value="ECO:0007669"/>
    <property type="project" value="InterPro"/>
</dbReference>
<dbReference type="Pfam" id="PF13953">
    <property type="entry name" value="PapC_C"/>
    <property type="match status" value="1"/>
</dbReference>
<dbReference type="Pfam" id="PF00577">
    <property type="entry name" value="Usher"/>
    <property type="match status" value="1"/>
</dbReference>
<name>A0A839SW40_9PROT</name>
<reference evidence="3 4" key="1">
    <citation type="submission" date="2020-08" db="EMBL/GenBank/DDBJ databases">
        <title>Genomic Encyclopedia of Type Strains, Phase III (KMG-III): the genomes of soil and plant-associated and newly described type strains.</title>
        <authorList>
            <person name="Whitman W."/>
        </authorList>
    </citation>
    <scope>NUCLEOTIDE SEQUENCE [LARGE SCALE GENOMIC DNA]</scope>
    <source>
        <strain evidence="3 4">CECT 8803</strain>
    </source>
</reference>
<dbReference type="PANTHER" id="PTHR30451:SF5">
    <property type="entry name" value="SLR0019 PROTEIN"/>
    <property type="match status" value="1"/>
</dbReference>
<dbReference type="InterPro" id="IPR042186">
    <property type="entry name" value="FimD_plug_dom"/>
</dbReference>
<proteinExistence type="predicted"/>
<dbReference type="PANTHER" id="PTHR30451">
    <property type="entry name" value="OUTER MEMBRANE USHER PROTEIN"/>
    <property type="match status" value="1"/>
</dbReference>
<feature type="chain" id="PRO_5032597105" evidence="1">
    <location>
        <begin position="23"/>
        <end position="776"/>
    </location>
</feature>
<dbReference type="InterPro" id="IPR043142">
    <property type="entry name" value="PapC-like_C_sf"/>
</dbReference>
<organism evidence="3 4">
    <name type="scientific">Limibacillus halophilus</name>
    <dbReference type="NCBI Taxonomy" id="1579333"/>
    <lineage>
        <taxon>Bacteria</taxon>
        <taxon>Pseudomonadati</taxon>
        <taxon>Pseudomonadota</taxon>
        <taxon>Alphaproteobacteria</taxon>
        <taxon>Rhodospirillales</taxon>
        <taxon>Rhodovibrionaceae</taxon>
        <taxon>Limibacillus</taxon>
    </lineage>
</organism>
<evidence type="ECO:0000313" key="4">
    <source>
        <dbReference type="Proteomes" id="UP000581135"/>
    </source>
</evidence>
<feature type="signal peptide" evidence="1">
    <location>
        <begin position="1"/>
        <end position="22"/>
    </location>
</feature>
<dbReference type="EMBL" id="JACHXA010000009">
    <property type="protein sequence ID" value="MBB3066508.1"/>
    <property type="molecule type" value="Genomic_DNA"/>
</dbReference>
<dbReference type="InterPro" id="IPR025949">
    <property type="entry name" value="PapC-like_C"/>
</dbReference>
<dbReference type="RefSeq" id="WP_183417345.1">
    <property type="nucleotide sequence ID" value="NZ_JACHXA010000009.1"/>
</dbReference>
<sequence>MRHFCQAIIARLLVASITTGMASLNHAQASEAPQAAEAATLLYLELVVNEVSLRDLVEVRRDGESLIVTLGDLMQAGLLLEGSPDSQVDANSLPGVTASYDVEGQRLMIQADPDLLPRQTLNSRNRVQPMRAERDAGGVLSYDLYMTGGTEQASSASLWNEVRGFNDFGSISTTGVFRFFEDYKGELNQEYLRYDTYWALEDQESMLQFRAGDLVTGSQVWSRSLRLGGFQISKDFSLQPSLITYPLPDFSGQAVVPSSVDVFINSSQVYSGEVVPGPFDIPSNTVINGLGDAEIVVTDALGRQVSKTISFYVSNELLSEGLFDFSVEGGFLREEYGLSSFTYDTTPVGSATMRYGLTDWLTAEAHVEGSEDVQNAGVGGVVKLGNMGIINTSIAAGRGDDQGLQLGLGYQFSSRNFSIGVQHIERSAGYFDLGRQSGSPLGKRSTQVTGSLNLGNFGTFGAGYFRVEDNERDLSEIVNVSYSPRLWEGVNLYASANADLHDSESMNVSVGLSIPLGSYGNSSVRTRYARDGDLSSTLAYSKSAPITGGLGGGLAGTWGDEKFFQGNLNWKSRFIDTYVGAYGEPSEPVVWGEARGSLVFMDGAVFPTNQISDSFALVSTNGYEDVPVLLENQLVGTTDDNGHLLVPWVQSYNRTNLSIDPVDLPADVSVEETRKTIMAARRSGVRTEFNVALSQSAVVILQDSTGKPLDVGTVVNMDGGEANLYVGWEGRLFLERVEEETTLLVRRNDAADCKVVISYKAAPGTIPTLGPFSCSE</sequence>
<dbReference type="Gene3D" id="2.60.40.2070">
    <property type="match status" value="1"/>
</dbReference>
<dbReference type="GO" id="GO:0009279">
    <property type="term" value="C:cell outer membrane"/>
    <property type="evidence" value="ECO:0007669"/>
    <property type="project" value="TreeGrafter"/>
</dbReference>
<feature type="domain" description="PapC-like C-terminal" evidence="2">
    <location>
        <begin position="701"/>
        <end position="758"/>
    </location>
</feature>
<dbReference type="Gene3D" id="2.60.40.2610">
    <property type="entry name" value="Outer membrane usher protein FimD, plug domain"/>
    <property type="match status" value="1"/>
</dbReference>
<comment type="caution">
    <text evidence="3">The sequence shown here is derived from an EMBL/GenBank/DDBJ whole genome shotgun (WGS) entry which is preliminary data.</text>
</comment>
<gene>
    <name evidence="3" type="ORF">FHR98_002816</name>
</gene>
<protein>
    <submittedName>
        <fullName evidence="3">Outer membrane usher protein</fullName>
    </submittedName>
</protein>
<dbReference type="Gene3D" id="2.60.40.3110">
    <property type="match status" value="1"/>
</dbReference>
<evidence type="ECO:0000256" key="1">
    <source>
        <dbReference type="SAM" id="SignalP"/>
    </source>
</evidence>